<proteinExistence type="predicted"/>
<dbReference type="Pfam" id="PF22780">
    <property type="entry name" value="HI0933_like_1st"/>
    <property type="match status" value="1"/>
</dbReference>
<sequence length="411" mass="43552">MAKHKSYCTIVVGGGPAGLFAAANLPVGSTLILEKKESLGKKLLIAGTGRCNITHEGDVGDFIAKYGGNGRFLKKALYEFSNSDVVSFFSQRGLPTITDKNGKVFPSTEKSRDVLNVLLNECAARKVDVASNSTVVGVAKNGDRFVVTTPTDTYTCEYLVVSTGGCSYPTTGSTGDGYRLAQQLGHTVVEPKPALTPVFVASYAMEELAGVSLDNVPIYLYRDGKKVGEHRGDIGFTHKGISGPGIIDFSRSMVAGDLLKVGYAGVSADAFRASFLDVVSKRGSTTVQTFLRDYSIPKSLVKYVLDELKIEPSCCLSNIAAKERSLLVNLFCEYPFVVDHLGGFKVAMATAGGISLKEVSPKSMESKVCKGLFFAGEVLDIDGDTGGYNIQAAFSTGYLAAKAISAAVGQV</sequence>
<dbReference type="Pfam" id="PF03486">
    <property type="entry name" value="HI0933_like"/>
    <property type="match status" value="1"/>
</dbReference>
<evidence type="ECO:0000313" key="6">
    <source>
        <dbReference type="EMBL" id="TCN72825.1"/>
    </source>
</evidence>
<feature type="domain" description="RsdA/BaiN/AoA(So)-like Rossmann fold-like" evidence="4">
    <location>
        <begin position="9"/>
        <end position="402"/>
    </location>
</feature>
<evidence type="ECO:0000259" key="4">
    <source>
        <dbReference type="Pfam" id="PF03486"/>
    </source>
</evidence>
<organism evidence="6 7">
    <name type="scientific">Acetobacteroides hydrogenigenes</name>
    <dbReference type="NCBI Taxonomy" id="979970"/>
    <lineage>
        <taxon>Bacteria</taxon>
        <taxon>Pseudomonadati</taxon>
        <taxon>Bacteroidota</taxon>
        <taxon>Bacteroidia</taxon>
        <taxon>Bacteroidales</taxon>
        <taxon>Rikenellaceae</taxon>
        <taxon>Acetobacteroides</taxon>
    </lineage>
</organism>
<feature type="domain" description="RsdA/BaiN/AoA(So)-like insert" evidence="5">
    <location>
        <begin position="193"/>
        <end position="347"/>
    </location>
</feature>
<dbReference type="SUPFAM" id="SSF160996">
    <property type="entry name" value="HI0933 insert domain-like"/>
    <property type="match status" value="1"/>
</dbReference>
<gene>
    <name evidence="6" type="ORF">CLV25_10143</name>
</gene>
<evidence type="ECO:0000259" key="5">
    <source>
        <dbReference type="Pfam" id="PF22780"/>
    </source>
</evidence>
<dbReference type="PANTHER" id="PTHR42887:SF2">
    <property type="entry name" value="OS12G0638800 PROTEIN"/>
    <property type="match status" value="1"/>
</dbReference>
<comment type="caution">
    <text evidence="6">The sequence shown here is derived from an EMBL/GenBank/DDBJ whole genome shotgun (WGS) entry which is preliminary data.</text>
</comment>
<evidence type="ECO:0000256" key="3">
    <source>
        <dbReference type="ARBA" id="ARBA00022827"/>
    </source>
</evidence>
<dbReference type="InterPro" id="IPR004792">
    <property type="entry name" value="BaiN-like"/>
</dbReference>
<accession>A0A4R2F0K1</accession>
<name>A0A4R2F0K1_9BACT</name>
<dbReference type="EMBL" id="SLWB01000001">
    <property type="protein sequence ID" value="TCN72825.1"/>
    <property type="molecule type" value="Genomic_DNA"/>
</dbReference>
<dbReference type="AlphaFoldDB" id="A0A4R2F0K1"/>
<dbReference type="InterPro" id="IPR023166">
    <property type="entry name" value="BaiN-like_dom_sf"/>
</dbReference>
<dbReference type="RefSeq" id="WP_131837616.1">
    <property type="nucleotide sequence ID" value="NZ_SLWB01000001.1"/>
</dbReference>
<protein>
    <submittedName>
        <fullName evidence="6">Uncharacterized protein</fullName>
    </submittedName>
</protein>
<evidence type="ECO:0000313" key="7">
    <source>
        <dbReference type="Proteomes" id="UP000294830"/>
    </source>
</evidence>
<comment type="cofactor">
    <cofactor evidence="1">
        <name>FAD</name>
        <dbReference type="ChEBI" id="CHEBI:57692"/>
    </cofactor>
</comment>
<dbReference type="SUPFAM" id="SSF51905">
    <property type="entry name" value="FAD/NAD(P)-binding domain"/>
    <property type="match status" value="1"/>
</dbReference>
<evidence type="ECO:0000256" key="2">
    <source>
        <dbReference type="ARBA" id="ARBA00022630"/>
    </source>
</evidence>
<dbReference type="InterPro" id="IPR055178">
    <property type="entry name" value="RsdA/BaiN/AoA(So)-like_dom"/>
</dbReference>
<evidence type="ECO:0000256" key="1">
    <source>
        <dbReference type="ARBA" id="ARBA00001974"/>
    </source>
</evidence>
<dbReference type="Gene3D" id="3.50.50.60">
    <property type="entry name" value="FAD/NAD(P)-binding domain"/>
    <property type="match status" value="1"/>
</dbReference>
<dbReference type="PANTHER" id="PTHR42887">
    <property type="entry name" value="OS12G0638800 PROTEIN"/>
    <property type="match status" value="1"/>
</dbReference>
<dbReference type="InterPro" id="IPR057661">
    <property type="entry name" value="RsdA/BaiN/AoA(So)_Rossmann"/>
</dbReference>
<dbReference type="Gene3D" id="2.40.30.10">
    <property type="entry name" value="Translation factors"/>
    <property type="match status" value="1"/>
</dbReference>
<reference evidence="6 7" key="1">
    <citation type="submission" date="2019-03" db="EMBL/GenBank/DDBJ databases">
        <title>Genomic Encyclopedia of Archaeal and Bacterial Type Strains, Phase II (KMG-II): from individual species to whole genera.</title>
        <authorList>
            <person name="Goeker M."/>
        </authorList>
    </citation>
    <scope>NUCLEOTIDE SEQUENCE [LARGE SCALE GENOMIC DNA]</scope>
    <source>
        <strain evidence="6 7">RL-C</strain>
    </source>
</reference>
<keyword evidence="3" id="KW-0274">FAD</keyword>
<dbReference type="InterPro" id="IPR036188">
    <property type="entry name" value="FAD/NAD-bd_sf"/>
</dbReference>
<dbReference type="NCBIfam" id="TIGR00275">
    <property type="entry name" value="aminoacetone oxidase family FAD-binding enzyme"/>
    <property type="match status" value="1"/>
</dbReference>
<dbReference type="OrthoDB" id="9773233at2"/>
<keyword evidence="7" id="KW-1185">Reference proteome</keyword>
<dbReference type="Proteomes" id="UP000294830">
    <property type="component" value="Unassembled WGS sequence"/>
</dbReference>
<keyword evidence="2" id="KW-0285">Flavoprotein</keyword>
<dbReference type="Gene3D" id="1.10.8.260">
    <property type="entry name" value="HI0933 insert domain-like"/>
    <property type="match status" value="1"/>
</dbReference>